<dbReference type="InterPro" id="IPR036638">
    <property type="entry name" value="HLH_DNA-bd_sf"/>
</dbReference>
<dbReference type="Pfam" id="PF00010">
    <property type="entry name" value="HLH"/>
    <property type="match status" value="1"/>
</dbReference>
<dbReference type="PANTHER" id="PTHR45914">
    <property type="entry name" value="TRANSCRIPTION FACTOR HEC3-RELATED"/>
    <property type="match status" value="1"/>
</dbReference>
<dbReference type="GO" id="GO:0046983">
    <property type="term" value="F:protein dimerization activity"/>
    <property type="evidence" value="ECO:0007669"/>
    <property type="project" value="InterPro"/>
</dbReference>
<keyword evidence="3" id="KW-0238">DNA-binding</keyword>
<keyword evidence="5" id="KW-0539">Nucleus</keyword>
<comment type="subcellular location">
    <subcellularLocation>
        <location evidence="1">Nucleus</location>
    </subcellularLocation>
</comment>
<protein>
    <recommendedName>
        <fullName evidence="7">BHLH domain-containing protein</fullName>
    </recommendedName>
</protein>
<name>A0A5D2EXF3_GOSDA</name>
<evidence type="ECO:0000313" key="8">
    <source>
        <dbReference type="EMBL" id="TYG97877.1"/>
    </source>
</evidence>
<evidence type="ECO:0000256" key="6">
    <source>
        <dbReference type="SAM" id="MobiDB-lite"/>
    </source>
</evidence>
<evidence type="ECO:0000256" key="4">
    <source>
        <dbReference type="ARBA" id="ARBA00023163"/>
    </source>
</evidence>
<feature type="compositionally biased region" description="Low complexity" evidence="6">
    <location>
        <begin position="320"/>
        <end position="330"/>
    </location>
</feature>
<dbReference type="SUPFAM" id="SSF47459">
    <property type="entry name" value="HLH, helix-loop-helix DNA-binding domain"/>
    <property type="match status" value="1"/>
</dbReference>
<evidence type="ECO:0000256" key="1">
    <source>
        <dbReference type="ARBA" id="ARBA00004123"/>
    </source>
</evidence>
<dbReference type="SMART" id="SM00353">
    <property type="entry name" value="HLH"/>
    <property type="match status" value="1"/>
</dbReference>
<evidence type="ECO:0000313" key="9">
    <source>
        <dbReference type="Proteomes" id="UP000323506"/>
    </source>
</evidence>
<dbReference type="Proteomes" id="UP000323506">
    <property type="component" value="Chromosome A10"/>
</dbReference>
<dbReference type="GO" id="GO:0003700">
    <property type="term" value="F:DNA-binding transcription factor activity"/>
    <property type="evidence" value="ECO:0007669"/>
    <property type="project" value="InterPro"/>
</dbReference>
<gene>
    <name evidence="8" type="ORF">ES288_A10G072700v1</name>
</gene>
<feature type="domain" description="BHLH" evidence="7">
    <location>
        <begin position="472"/>
        <end position="521"/>
    </location>
</feature>
<evidence type="ECO:0000256" key="5">
    <source>
        <dbReference type="ARBA" id="ARBA00023242"/>
    </source>
</evidence>
<keyword evidence="4" id="KW-0804">Transcription</keyword>
<dbReference type="FunFam" id="4.10.280.10:FF:000053">
    <property type="entry name" value="BHLH transcription factor"/>
    <property type="match status" value="1"/>
</dbReference>
<feature type="region of interest" description="Disordered" evidence="6">
    <location>
        <begin position="320"/>
        <end position="369"/>
    </location>
</feature>
<dbReference type="AlphaFoldDB" id="A0A5D2EXF3"/>
<feature type="compositionally biased region" description="Polar residues" evidence="6">
    <location>
        <begin position="338"/>
        <end position="360"/>
    </location>
</feature>
<evidence type="ECO:0000259" key="7">
    <source>
        <dbReference type="PROSITE" id="PS50888"/>
    </source>
</evidence>
<keyword evidence="2" id="KW-0805">Transcription regulation</keyword>
<organism evidence="8 9">
    <name type="scientific">Gossypium darwinii</name>
    <name type="common">Darwin's cotton</name>
    <name type="synonym">Gossypium barbadense var. darwinii</name>
    <dbReference type="NCBI Taxonomy" id="34276"/>
    <lineage>
        <taxon>Eukaryota</taxon>
        <taxon>Viridiplantae</taxon>
        <taxon>Streptophyta</taxon>
        <taxon>Embryophyta</taxon>
        <taxon>Tracheophyta</taxon>
        <taxon>Spermatophyta</taxon>
        <taxon>Magnoliopsida</taxon>
        <taxon>eudicotyledons</taxon>
        <taxon>Gunneridae</taxon>
        <taxon>Pentapetalae</taxon>
        <taxon>rosids</taxon>
        <taxon>malvids</taxon>
        <taxon>Malvales</taxon>
        <taxon>Malvaceae</taxon>
        <taxon>Malvoideae</taxon>
        <taxon>Gossypium</taxon>
    </lineage>
</organism>
<feature type="compositionally biased region" description="Polar residues" evidence="6">
    <location>
        <begin position="413"/>
        <end position="423"/>
    </location>
</feature>
<sequence length="573" mass="63856">MRLHPKQYGRESKLHGIKPNANRRGCIRNNVVQKICSYTPTQNRPKSLVFSNMKLYFIERPFFLIESICSIYSSYLYKHACVQHIPCKYFSLQQLKDKLHLARLTLAMVFFLGVDDHSCSESDIKLRFDPTLSYIRHSLVSFGKANNQSGGFLDLKKVSSMDGLRWDGPEIEAKSLPVWNNERNDMEDSYFLIPNSSNSFMYGGKMDDLPEDIFYQIQELQKSGNLEDALQQGLFSSPLMSRAYGFSTLNGSVSDFGMPVHSQGINGGGATTTGSLESLDCLISATNSNTDTSVEDDGISMIFSDCKNLWNFAASSAVSSGSENNGSNTGRNEHEEIVSQSSSDRCINNENLSQTKSSNSSKRKNDQTELTFGPNCGYFNLLHTDLSAAEGGFKLIPDNPPKAKKIRSEKHSSSSNINFQQPASSSVSSSIEEPDPEAIAQMKEMIYRAAAFRPVNLGLEVVEKPKRKNVRISTDPQTVAARQRRERISERIRVLQKLVPGGSKMDTASMLDEAANYLKFLRSQVKALENLGNKLDTMNAPPPSNIAFNHSLPMQTHSFPLLNPNDHIHHSQS</sequence>
<dbReference type="EMBL" id="CM017697">
    <property type="protein sequence ID" value="TYG97877.1"/>
    <property type="molecule type" value="Genomic_DNA"/>
</dbReference>
<keyword evidence="9" id="KW-1185">Reference proteome</keyword>
<accession>A0A5D2EXF3</accession>
<dbReference type="PANTHER" id="PTHR45914:SF12">
    <property type="entry name" value="TRANSCRIPTION FACTOR BHLH87"/>
    <property type="match status" value="1"/>
</dbReference>
<dbReference type="GO" id="GO:0005634">
    <property type="term" value="C:nucleus"/>
    <property type="evidence" value="ECO:0007669"/>
    <property type="project" value="UniProtKB-SubCell"/>
</dbReference>
<proteinExistence type="predicted"/>
<dbReference type="Gene3D" id="4.10.280.10">
    <property type="entry name" value="Helix-loop-helix DNA-binding domain"/>
    <property type="match status" value="1"/>
</dbReference>
<feature type="region of interest" description="Disordered" evidence="6">
    <location>
        <begin position="393"/>
        <end position="431"/>
    </location>
</feature>
<dbReference type="PROSITE" id="PS50888">
    <property type="entry name" value="BHLH"/>
    <property type="match status" value="1"/>
</dbReference>
<dbReference type="InterPro" id="IPR011598">
    <property type="entry name" value="bHLH_dom"/>
</dbReference>
<dbReference type="GO" id="GO:0003677">
    <property type="term" value="F:DNA binding"/>
    <property type="evidence" value="ECO:0007669"/>
    <property type="project" value="UniProtKB-KW"/>
</dbReference>
<reference evidence="8 9" key="1">
    <citation type="submission" date="2019-06" db="EMBL/GenBank/DDBJ databases">
        <title>WGS assembly of Gossypium darwinii.</title>
        <authorList>
            <person name="Chen Z.J."/>
            <person name="Sreedasyam A."/>
            <person name="Ando A."/>
            <person name="Song Q."/>
            <person name="De L."/>
            <person name="Hulse-Kemp A."/>
            <person name="Ding M."/>
            <person name="Ye W."/>
            <person name="Kirkbride R."/>
            <person name="Jenkins J."/>
            <person name="Plott C."/>
            <person name="Lovell J."/>
            <person name="Lin Y.-M."/>
            <person name="Vaughn R."/>
            <person name="Liu B."/>
            <person name="Li W."/>
            <person name="Simpson S."/>
            <person name="Scheffler B."/>
            <person name="Saski C."/>
            <person name="Grover C."/>
            <person name="Hu G."/>
            <person name="Conover J."/>
            <person name="Carlson J."/>
            <person name="Shu S."/>
            <person name="Boston L."/>
            <person name="Williams M."/>
            <person name="Peterson D."/>
            <person name="Mcgee K."/>
            <person name="Jones D."/>
            <person name="Wendel J."/>
            <person name="Stelly D."/>
            <person name="Grimwood J."/>
            <person name="Schmutz J."/>
        </authorList>
    </citation>
    <scope>NUCLEOTIDE SEQUENCE [LARGE SCALE GENOMIC DNA]</scope>
    <source>
        <strain evidence="8">1808015.09</strain>
    </source>
</reference>
<evidence type="ECO:0000256" key="3">
    <source>
        <dbReference type="ARBA" id="ARBA00023125"/>
    </source>
</evidence>
<evidence type="ECO:0000256" key="2">
    <source>
        <dbReference type="ARBA" id="ARBA00023015"/>
    </source>
</evidence>
<dbReference type="InterPro" id="IPR045843">
    <property type="entry name" value="IND-like"/>
</dbReference>